<dbReference type="RefSeq" id="WP_005304423.1">
    <property type="nucleotide sequence ID" value="NZ_PYOG01000003.1"/>
</dbReference>
<dbReference type="InterPro" id="IPR011701">
    <property type="entry name" value="MFS"/>
</dbReference>
<gene>
    <name evidence="7" type="primary">emrD_2</name>
    <name evidence="7" type="ORF">NCTC11647_03501</name>
</gene>
<dbReference type="SUPFAM" id="SSF103473">
    <property type="entry name" value="MFS general substrate transporter"/>
    <property type="match status" value="1"/>
</dbReference>
<comment type="subcellular location">
    <subcellularLocation>
        <location evidence="1">Cell membrane</location>
        <topology evidence="1">Multi-pass membrane protein</topology>
    </subcellularLocation>
</comment>
<keyword evidence="2" id="KW-1003">Cell membrane</keyword>
<keyword evidence="4" id="KW-1133">Transmembrane helix</keyword>
<organism evidence="7 8">
    <name type="scientific">Photobacterium damselae</name>
    <dbReference type="NCBI Taxonomy" id="38293"/>
    <lineage>
        <taxon>Bacteria</taxon>
        <taxon>Pseudomonadati</taxon>
        <taxon>Pseudomonadota</taxon>
        <taxon>Gammaproteobacteria</taxon>
        <taxon>Vibrionales</taxon>
        <taxon>Vibrionaceae</taxon>
        <taxon>Photobacterium</taxon>
    </lineage>
</organism>
<sequence>MKKLPPIWLLVCLMMLPQIAETIYSPILPSISQAFYVSVVDAGQTLSIYFIAFAVGVVFWGRMADILGRRSSMLLGLLCYALACIVAALTNSFSILLAARAMSAFGLAVGSVISQTILRDGYSGKDLAQTFNIMGLAISISPIIGLLAGTGLNILGGYRIVFIMLAVLALFIFIICYSRLNETQNELNVTDSFFSVAKKMVMDTKIWLSACLVAGFNLLIFVYYQQGAFFFESLGYSSQQFGYSGIVLALGTFGGGILNRRLLSMGYTSYFVIAIAGVISFFGGLCAYQLSNSLWLLAAVLVIVCSFGLAIPNILSVALNNYKTSIGSAGAIFGLFYYLMLGLGLNITAYVNHLSLSLLFTSAFIMIIAGLFFWLRNKQY</sequence>
<dbReference type="OrthoDB" id="9814303at2"/>
<evidence type="ECO:0000259" key="6">
    <source>
        <dbReference type="PROSITE" id="PS50850"/>
    </source>
</evidence>
<dbReference type="InterPro" id="IPR036259">
    <property type="entry name" value="MFS_trans_sf"/>
</dbReference>
<dbReference type="Pfam" id="PF07690">
    <property type="entry name" value="MFS_1"/>
    <property type="match status" value="1"/>
</dbReference>
<evidence type="ECO:0000256" key="1">
    <source>
        <dbReference type="ARBA" id="ARBA00004651"/>
    </source>
</evidence>
<proteinExistence type="predicted"/>
<keyword evidence="5" id="KW-0472">Membrane</keyword>
<protein>
    <submittedName>
        <fullName evidence="7">Multidrug resistance protein D</fullName>
    </submittedName>
</protein>
<evidence type="ECO:0000256" key="3">
    <source>
        <dbReference type="ARBA" id="ARBA00022692"/>
    </source>
</evidence>
<dbReference type="GO" id="GO:0005886">
    <property type="term" value="C:plasma membrane"/>
    <property type="evidence" value="ECO:0007669"/>
    <property type="project" value="UniProtKB-SubCell"/>
</dbReference>
<evidence type="ECO:0000256" key="2">
    <source>
        <dbReference type="ARBA" id="ARBA00022475"/>
    </source>
</evidence>
<dbReference type="EMBL" id="UATL01000005">
    <property type="protein sequence ID" value="SPY44553.1"/>
    <property type="molecule type" value="Genomic_DNA"/>
</dbReference>
<dbReference type="InterPro" id="IPR050189">
    <property type="entry name" value="MFS_Efflux_Transporters"/>
</dbReference>
<evidence type="ECO:0000256" key="5">
    <source>
        <dbReference type="ARBA" id="ARBA00023136"/>
    </source>
</evidence>
<dbReference type="PANTHER" id="PTHR43124">
    <property type="entry name" value="PURINE EFFLUX PUMP PBUE"/>
    <property type="match status" value="1"/>
</dbReference>
<dbReference type="Proteomes" id="UP000251647">
    <property type="component" value="Unassembled WGS sequence"/>
</dbReference>
<reference evidence="7 8" key="1">
    <citation type="submission" date="2018-06" db="EMBL/GenBank/DDBJ databases">
        <authorList>
            <consortium name="Pathogen Informatics"/>
            <person name="Doyle S."/>
        </authorList>
    </citation>
    <scope>NUCLEOTIDE SEQUENCE [LARGE SCALE GENOMIC DNA]</scope>
    <source>
        <strain evidence="7 8">NCTC11647</strain>
    </source>
</reference>
<evidence type="ECO:0000313" key="8">
    <source>
        <dbReference type="Proteomes" id="UP000251647"/>
    </source>
</evidence>
<evidence type="ECO:0000256" key="4">
    <source>
        <dbReference type="ARBA" id="ARBA00022989"/>
    </source>
</evidence>
<dbReference type="GO" id="GO:0022857">
    <property type="term" value="F:transmembrane transporter activity"/>
    <property type="evidence" value="ECO:0007669"/>
    <property type="project" value="InterPro"/>
</dbReference>
<evidence type="ECO:0000313" key="7">
    <source>
        <dbReference type="EMBL" id="SPY44553.1"/>
    </source>
</evidence>
<dbReference type="PANTHER" id="PTHR43124:SF3">
    <property type="entry name" value="CHLORAMPHENICOL EFFLUX PUMP RV0191"/>
    <property type="match status" value="1"/>
</dbReference>
<name>A0A2T3QNC6_PHODM</name>
<dbReference type="AlphaFoldDB" id="A0A2T3QNC6"/>
<dbReference type="Gene3D" id="1.20.1720.10">
    <property type="entry name" value="Multidrug resistance protein D"/>
    <property type="match status" value="1"/>
</dbReference>
<dbReference type="PROSITE" id="PS50850">
    <property type="entry name" value="MFS"/>
    <property type="match status" value="1"/>
</dbReference>
<feature type="domain" description="Major facilitator superfamily (MFS) profile" evidence="6">
    <location>
        <begin position="1"/>
        <end position="380"/>
    </location>
</feature>
<dbReference type="InterPro" id="IPR020846">
    <property type="entry name" value="MFS_dom"/>
</dbReference>
<keyword evidence="3" id="KW-0812">Transmembrane</keyword>
<accession>A0A2T3QNC6</accession>